<reference evidence="1 2" key="1">
    <citation type="submission" date="2015-11" db="EMBL/GenBank/DDBJ databases">
        <title>Long Read and Single Molecule DNA Sequencing Simplifies Genome Assembly and TAL Effector Gene Analysis of Xanthomonas translucens.</title>
        <authorList>
            <person name="Peng Z."/>
            <person name="Hu Y."/>
            <person name="Xie J."/>
            <person name="Potnis N."/>
            <person name="Akhunova A."/>
            <person name="Jones J."/>
            <person name="Liu Z."/>
            <person name="White F."/>
            <person name="Liu S."/>
        </authorList>
    </citation>
    <scope>NUCLEOTIDE SEQUENCE [LARGE SCALE GENOMIC DNA]</scope>
    <source>
        <strain evidence="1 2">B1</strain>
    </source>
</reference>
<name>A0A109HH61_XANCT</name>
<dbReference type="AlphaFoldDB" id="A0A109HH61"/>
<organism evidence="1 2">
    <name type="scientific">Xanthomonas campestris pv. translucens</name>
    <dbReference type="NCBI Taxonomy" id="343"/>
    <lineage>
        <taxon>Bacteria</taxon>
        <taxon>Pseudomonadati</taxon>
        <taxon>Pseudomonadota</taxon>
        <taxon>Gammaproteobacteria</taxon>
        <taxon>Lysobacterales</taxon>
        <taxon>Lysobacteraceae</taxon>
        <taxon>Xanthomonas</taxon>
        <taxon>Xanthomonas translucens group</taxon>
    </lineage>
</organism>
<proteinExistence type="predicted"/>
<dbReference type="EMBL" id="LNTA01000237">
    <property type="protein sequence ID" value="KWV12068.1"/>
    <property type="molecule type" value="Genomic_DNA"/>
</dbReference>
<evidence type="ECO:0000313" key="1">
    <source>
        <dbReference type="EMBL" id="KWV12068.1"/>
    </source>
</evidence>
<protein>
    <submittedName>
        <fullName evidence="1">Uncharacterized protein</fullName>
    </submittedName>
</protein>
<accession>A0A109HH61</accession>
<evidence type="ECO:0000313" key="2">
    <source>
        <dbReference type="Proteomes" id="UP000055854"/>
    </source>
</evidence>
<comment type="caution">
    <text evidence="1">The sequence shown here is derived from an EMBL/GenBank/DDBJ whole genome shotgun (WGS) entry which is preliminary data.</text>
</comment>
<dbReference type="Proteomes" id="UP000055854">
    <property type="component" value="Unassembled WGS sequence"/>
</dbReference>
<sequence length="129" mass="14735">MIERVEIPAQAFNFLTILVRTAAPIRATQLAVDFPDSFIQCVQDRLQILLTLDLFSDLRTQFLPHATHLLQSGLVSYRAPLMCRHLREAARQGSQRRIVPCKRLVGIALLWRVRRGRPLCVLILLVTHA</sequence>
<gene>
    <name evidence="1" type="ORF">ATB53_01230</name>
</gene>